<dbReference type="RefSeq" id="WP_188621491.1">
    <property type="nucleotide sequence ID" value="NZ_BMJE01000006.1"/>
</dbReference>
<evidence type="ECO:0000313" key="1">
    <source>
        <dbReference type="EMBL" id="GGB82731.1"/>
    </source>
</evidence>
<dbReference type="Proteomes" id="UP000615760">
    <property type="component" value="Unassembled WGS sequence"/>
</dbReference>
<organism evidence="1 2">
    <name type="scientific">Flavobacterium suaedae</name>
    <dbReference type="NCBI Taxonomy" id="1767027"/>
    <lineage>
        <taxon>Bacteria</taxon>
        <taxon>Pseudomonadati</taxon>
        <taxon>Bacteroidota</taxon>
        <taxon>Flavobacteriia</taxon>
        <taxon>Flavobacteriales</taxon>
        <taxon>Flavobacteriaceae</taxon>
        <taxon>Flavobacterium</taxon>
    </lineage>
</organism>
<name>A0ABQ1K1Z9_9FLAO</name>
<accession>A0ABQ1K1Z9</accession>
<reference evidence="2" key="1">
    <citation type="journal article" date="2019" name="Int. J. Syst. Evol. Microbiol.">
        <title>The Global Catalogue of Microorganisms (GCM) 10K type strain sequencing project: providing services to taxonomists for standard genome sequencing and annotation.</title>
        <authorList>
            <consortium name="The Broad Institute Genomics Platform"/>
            <consortium name="The Broad Institute Genome Sequencing Center for Infectious Disease"/>
            <person name="Wu L."/>
            <person name="Ma J."/>
        </authorList>
    </citation>
    <scope>NUCLEOTIDE SEQUENCE [LARGE SCALE GENOMIC DNA]</scope>
    <source>
        <strain evidence="2">CGMCC 1.15461</strain>
    </source>
</reference>
<sequence>MDNITEKVKEVVGGLIDQRHNCRVKTDGTEATIEINMIGALTDKQIKELQPMGLMTIKRSGAGLSITIKGKVEALKKLFP</sequence>
<comment type="caution">
    <text evidence="1">The sequence shown here is derived from an EMBL/GenBank/DDBJ whole genome shotgun (WGS) entry which is preliminary data.</text>
</comment>
<dbReference type="EMBL" id="BMJE01000006">
    <property type="protein sequence ID" value="GGB82731.1"/>
    <property type="molecule type" value="Genomic_DNA"/>
</dbReference>
<protein>
    <submittedName>
        <fullName evidence="1">Uncharacterized protein</fullName>
    </submittedName>
</protein>
<keyword evidence="2" id="KW-1185">Reference proteome</keyword>
<gene>
    <name evidence="1" type="ORF">GCM10007424_23460</name>
</gene>
<proteinExistence type="predicted"/>
<evidence type="ECO:0000313" key="2">
    <source>
        <dbReference type="Proteomes" id="UP000615760"/>
    </source>
</evidence>